<dbReference type="PANTHER" id="PTHR37422:SF13">
    <property type="entry name" value="LIPOPOLYSACCHARIDE BIOSYNTHESIS PROTEIN PA4999-RELATED"/>
    <property type="match status" value="1"/>
</dbReference>
<evidence type="ECO:0000313" key="7">
    <source>
        <dbReference type="EMBL" id="RAV22494.1"/>
    </source>
</evidence>
<evidence type="ECO:0000256" key="4">
    <source>
        <dbReference type="ARBA" id="ARBA00023136"/>
    </source>
</evidence>
<feature type="transmembrane region" description="Helical" evidence="5">
    <location>
        <begin position="354"/>
        <end position="375"/>
    </location>
</feature>
<feature type="transmembrane region" description="Helical" evidence="5">
    <location>
        <begin position="549"/>
        <end position="568"/>
    </location>
</feature>
<evidence type="ECO:0000256" key="3">
    <source>
        <dbReference type="ARBA" id="ARBA00022989"/>
    </source>
</evidence>
<dbReference type="InterPro" id="IPR007016">
    <property type="entry name" value="O-antigen_ligase-rel_domated"/>
</dbReference>
<feature type="transmembrane region" description="Helical" evidence="5">
    <location>
        <begin position="450"/>
        <end position="477"/>
    </location>
</feature>
<gene>
    <name evidence="7" type="ORF">DQG23_06030</name>
</gene>
<feature type="transmembrane region" description="Helical" evidence="5">
    <location>
        <begin position="25"/>
        <end position="47"/>
    </location>
</feature>
<feature type="transmembrane region" description="Helical" evidence="5">
    <location>
        <begin position="115"/>
        <end position="135"/>
    </location>
</feature>
<dbReference type="SUPFAM" id="SSF48452">
    <property type="entry name" value="TPR-like"/>
    <property type="match status" value="1"/>
</dbReference>
<comment type="caution">
    <text evidence="7">The sequence shown here is derived from an EMBL/GenBank/DDBJ whole genome shotgun (WGS) entry which is preliminary data.</text>
</comment>
<feature type="transmembrane region" description="Helical" evidence="5">
    <location>
        <begin position="185"/>
        <end position="206"/>
    </location>
</feature>
<feature type="transmembrane region" description="Helical" evidence="5">
    <location>
        <begin position="263"/>
        <end position="287"/>
    </location>
</feature>
<feature type="domain" description="O-antigen ligase-related" evidence="6">
    <location>
        <begin position="325"/>
        <end position="466"/>
    </location>
</feature>
<feature type="transmembrane region" description="Helical" evidence="5">
    <location>
        <begin position="90"/>
        <end position="109"/>
    </location>
</feature>
<evidence type="ECO:0000259" key="6">
    <source>
        <dbReference type="Pfam" id="PF04932"/>
    </source>
</evidence>
<keyword evidence="8" id="KW-1185">Reference proteome</keyword>
<sequence>MGSKPQKGYQPNSVISAKTADGQSVLVWLALAGIAIFLATQPFQVALFNGGAWNYEAPINRAVVWAAFLLVAVSVRMFSAWRFTDSRDLTAVAIWIVPLFYMISMTQAASAHYAGQMALISTVYAAFYTAGNVLAREKTGAAVLQQAIVISGYLIVGYGFVYLFGNDFFRDAVMLEGSGLRLTSVFQYANAYVAFLMAILVACLFLTISARKWYWISLHAFMLVPILTSFWLTQSRGGYVLLPIILVLVLPFLSFIRQIMLCVYLGAAALLSIALMDHFVAIAVPIWEKFVAQYEQTQKKPTELLLSVFDSASWSGWSRLLIFSLVFAAAVALIQTFVYPWLQNKLQKISQIKYGSLYFPLALVVLGAAGAYMLFSTSWITSLLPSMLRTRIENINFQQHSVLERGTFYEDALKVIGDYPLLGSGGGGWMALWEKYQNNPYISRQAHSFFLQYAIEVGLIGGALFLLLLGVIYYRYVRSCAGKSESERGSHLVFYIVSIAILIHSAIDFEMSYVYIAALLFLCLGGLTAGTASREYAWTLKLRDSRWRMAIPAAVCLIAVVSIVAGSIKLRADMHYRNALAAINEEKPFDQMLAPLDAALSLQPGHPAYVVLKANLLGQAFQQLKDESYYEAAFAIIDKVKQKEPYDRSVLESRYNQYIIKQDYAAALEHMKLLLTLFPWDTPDEKRNPRVPSFYERAIDLNAFLADQAGEQNNQELRSSYQKEALRLLQTVIDKAETLKDLPKEQFSGRPFGVTPQMRITVGKVQFSNGKYDEAVQLLGPALKEDLSQPLDRSIARFYLAALQRLNQNDQPLYDRLIAADANEKTFLEQLKAAE</sequence>
<accession>A0A329MRS6</accession>
<feature type="transmembrane region" description="Helical" evidence="5">
    <location>
        <begin position="238"/>
        <end position="256"/>
    </location>
</feature>
<name>A0A329MRS6_9BACL</name>
<dbReference type="PANTHER" id="PTHR37422">
    <property type="entry name" value="TEICHURONIC ACID BIOSYNTHESIS PROTEIN TUAE"/>
    <property type="match status" value="1"/>
</dbReference>
<proteinExistence type="predicted"/>
<feature type="transmembrane region" description="Helical" evidence="5">
    <location>
        <begin position="59"/>
        <end position="78"/>
    </location>
</feature>
<keyword evidence="2 5" id="KW-0812">Transmembrane</keyword>
<comment type="subcellular location">
    <subcellularLocation>
        <location evidence="1">Membrane</location>
        <topology evidence="1">Multi-pass membrane protein</topology>
    </subcellularLocation>
</comment>
<keyword evidence="3 5" id="KW-1133">Transmembrane helix</keyword>
<evidence type="ECO:0000256" key="2">
    <source>
        <dbReference type="ARBA" id="ARBA00022692"/>
    </source>
</evidence>
<dbReference type="GO" id="GO:0016020">
    <property type="term" value="C:membrane"/>
    <property type="evidence" value="ECO:0007669"/>
    <property type="project" value="UniProtKB-SubCell"/>
</dbReference>
<feature type="transmembrane region" description="Helical" evidence="5">
    <location>
        <begin position="513"/>
        <end position="537"/>
    </location>
</feature>
<protein>
    <recommendedName>
        <fullName evidence="6">O-antigen ligase-related domain-containing protein</fullName>
    </recommendedName>
</protein>
<dbReference type="InterPro" id="IPR011990">
    <property type="entry name" value="TPR-like_helical_dom_sf"/>
</dbReference>
<keyword evidence="4 5" id="KW-0472">Membrane</keyword>
<feature type="transmembrane region" description="Helical" evidence="5">
    <location>
        <begin position="147"/>
        <end position="165"/>
    </location>
</feature>
<dbReference type="InterPro" id="IPR051533">
    <property type="entry name" value="WaaL-like"/>
</dbReference>
<dbReference type="Gene3D" id="1.25.40.10">
    <property type="entry name" value="Tetratricopeptide repeat domain"/>
    <property type="match status" value="1"/>
</dbReference>
<dbReference type="OrthoDB" id="1808577at2"/>
<feature type="transmembrane region" description="Helical" evidence="5">
    <location>
        <begin position="213"/>
        <end position="232"/>
    </location>
</feature>
<evidence type="ECO:0000256" key="5">
    <source>
        <dbReference type="SAM" id="Phobius"/>
    </source>
</evidence>
<dbReference type="AlphaFoldDB" id="A0A329MRS6"/>
<evidence type="ECO:0000313" key="8">
    <source>
        <dbReference type="Proteomes" id="UP000250369"/>
    </source>
</evidence>
<feature type="transmembrane region" description="Helical" evidence="5">
    <location>
        <begin position="320"/>
        <end position="342"/>
    </location>
</feature>
<dbReference type="RefSeq" id="WP_113029900.1">
    <property type="nucleotide sequence ID" value="NZ_QMFB01000002.1"/>
</dbReference>
<dbReference type="EMBL" id="QMFB01000002">
    <property type="protein sequence ID" value="RAV22494.1"/>
    <property type="molecule type" value="Genomic_DNA"/>
</dbReference>
<organism evidence="7 8">
    <name type="scientific">Paenibacillus contaminans</name>
    <dbReference type="NCBI Taxonomy" id="450362"/>
    <lineage>
        <taxon>Bacteria</taxon>
        <taxon>Bacillati</taxon>
        <taxon>Bacillota</taxon>
        <taxon>Bacilli</taxon>
        <taxon>Bacillales</taxon>
        <taxon>Paenibacillaceae</taxon>
        <taxon>Paenibacillus</taxon>
    </lineage>
</organism>
<evidence type="ECO:0000256" key="1">
    <source>
        <dbReference type="ARBA" id="ARBA00004141"/>
    </source>
</evidence>
<reference evidence="7 8" key="1">
    <citation type="journal article" date="2009" name="Int. J. Syst. Evol. Microbiol.">
        <title>Paenibacillus contaminans sp. nov., isolated from a contaminated laboratory plate.</title>
        <authorList>
            <person name="Chou J.H."/>
            <person name="Lee J.H."/>
            <person name="Lin M.C."/>
            <person name="Chang P.S."/>
            <person name="Arun A.B."/>
            <person name="Young C.C."/>
            <person name="Chen W.M."/>
        </authorList>
    </citation>
    <scope>NUCLEOTIDE SEQUENCE [LARGE SCALE GENOMIC DNA]</scope>
    <source>
        <strain evidence="7 8">CKOBP-6</strain>
    </source>
</reference>
<dbReference type="Proteomes" id="UP000250369">
    <property type="component" value="Unassembled WGS sequence"/>
</dbReference>
<dbReference type="Pfam" id="PF04932">
    <property type="entry name" value="Wzy_C"/>
    <property type="match status" value="1"/>
</dbReference>
<feature type="transmembrane region" description="Helical" evidence="5">
    <location>
        <begin position="489"/>
        <end position="507"/>
    </location>
</feature>